<dbReference type="PANTHER" id="PTHR37691:SF1">
    <property type="entry name" value="BLR3518 PROTEIN"/>
    <property type="match status" value="1"/>
</dbReference>
<organism evidence="2 3">
    <name type="scientific">Christiangramia oceanisediminis</name>
    <dbReference type="NCBI Taxonomy" id="2920386"/>
    <lineage>
        <taxon>Bacteria</taxon>
        <taxon>Pseudomonadati</taxon>
        <taxon>Bacteroidota</taxon>
        <taxon>Flavobacteriia</taxon>
        <taxon>Flavobacteriales</taxon>
        <taxon>Flavobacteriaceae</taxon>
        <taxon>Christiangramia</taxon>
    </lineage>
</organism>
<dbReference type="InterPro" id="IPR003787">
    <property type="entry name" value="Sulphur_relay_DsrE/F-like"/>
</dbReference>
<accession>A0A9X2KZK6</accession>
<feature type="signal peptide" evidence="1">
    <location>
        <begin position="1"/>
        <end position="18"/>
    </location>
</feature>
<gene>
    <name evidence="2" type="ORF">MKO06_14495</name>
</gene>
<name>A0A9X2KZK6_9FLAO</name>
<keyword evidence="3" id="KW-1185">Reference proteome</keyword>
<dbReference type="AlphaFoldDB" id="A0A9X2KZK6"/>
<protein>
    <submittedName>
        <fullName evidence="2">DsrE family protein</fullName>
    </submittedName>
</protein>
<proteinExistence type="predicted"/>
<feature type="chain" id="PRO_5040972730" evidence="1">
    <location>
        <begin position="19"/>
        <end position="178"/>
    </location>
</feature>
<evidence type="ECO:0000313" key="2">
    <source>
        <dbReference type="EMBL" id="MCP9201124.1"/>
    </source>
</evidence>
<keyword evidence="1" id="KW-0732">Signal</keyword>
<dbReference type="Gene3D" id="3.40.1260.10">
    <property type="entry name" value="DsrEFH-like"/>
    <property type="match status" value="1"/>
</dbReference>
<evidence type="ECO:0000313" key="3">
    <source>
        <dbReference type="Proteomes" id="UP001155280"/>
    </source>
</evidence>
<dbReference type="Proteomes" id="UP001155280">
    <property type="component" value="Unassembled WGS sequence"/>
</dbReference>
<reference evidence="2" key="1">
    <citation type="submission" date="2022-07" db="EMBL/GenBank/DDBJ databases">
        <title>Gramela sediminis sp. nov., isolated from deep-sea sediment of the Indian Ocean.</title>
        <authorList>
            <person name="Shi H."/>
        </authorList>
    </citation>
    <scope>NUCLEOTIDE SEQUENCE</scope>
    <source>
        <strain evidence="2">GC03-9</strain>
    </source>
</reference>
<dbReference type="Pfam" id="PF02635">
    <property type="entry name" value="DsrE"/>
    <property type="match status" value="1"/>
</dbReference>
<comment type="caution">
    <text evidence="2">The sequence shown here is derived from an EMBL/GenBank/DDBJ whole genome shotgun (WGS) entry which is preliminary data.</text>
</comment>
<sequence length="178" mass="19716">MKNTLLLCSLLITGIACSQEYGTGNVIPEYGKTFTVPSPGFKTYTSSKLKMVLDIDRSFDPEQPNRLIETAARFLNMHEKAGVDPKNMEVALVLHGNAVFDVLEDEFYAEKFPNTKANPNLPLIKALAEKGVQIILCGQSAAHHKVTKEKASKPVKFALSAMTALVQLQNEDYRLVKF</sequence>
<dbReference type="SUPFAM" id="SSF75169">
    <property type="entry name" value="DsrEFH-like"/>
    <property type="match status" value="1"/>
</dbReference>
<dbReference type="EMBL" id="JANCNS010000003">
    <property type="protein sequence ID" value="MCP9201124.1"/>
    <property type="molecule type" value="Genomic_DNA"/>
</dbReference>
<dbReference type="PROSITE" id="PS51257">
    <property type="entry name" value="PROKAR_LIPOPROTEIN"/>
    <property type="match status" value="1"/>
</dbReference>
<evidence type="ECO:0000256" key="1">
    <source>
        <dbReference type="SAM" id="SignalP"/>
    </source>
</evidence>
<dbReference type="PANTHER" id="PTHR37691">
    <property type="entry name" value="BLR3518 PROTEIN"/>
    <property type="match status" value="1"/>
</dbReference>
<dbReference type="InterPro" id="IPR027396">
    <property type="entry name" value="DsrEFH-like"/>
</dbReference>
<dbReference type="RefSeq" id="WP_241552795.1">
    <property type="nucleotide sequence ID" value="NZ_JANCNS010000003.1"/>
</dbReference>